<feature type="non-terminal residue" evidence="5">
    <location>
        <position position="1"/>
    </location>
</feature>
<feature type="chain" id="PRO_5002110798" evidence="4">
    <location>
        <begin position="21"/>
        <end position="366"/>
    </location>
</feature>
<dbReference type="PROSITE" id="PS00678">
    <property type="entry name" value="WD_REPEATS_1"/>
    <property type="match status" value="1"/>
</dbReference>
<keyword evidence="4" id="KW-0732">Signal</keyword>
<dbReference type="InterPro" id="IPR036322">
    <property type="entry name" value="WD40_repeat_dom_sf"/>
</dbReference>
<dbReference type="InterPro" id="IPR001680">
    <property type="entry name" value="WD40_rpt"/>
</dbReference>
<gene>
    <name evidence="5" type="primary">ORF68709</name>
</gene>
<evidence type="ECO:0000256" key="4">
    <source>
        <dbReference type="SAM" id="SignalP"/>
    </source>
</evidence>
<evidence type="ECO:0000256" key="1">
    <source>
        <dbReference type="ARBA" id="ARBA00022574"/>
    </source>
</evidence>
<feature type="signal peptide" evidence="4">
    <location>
        <begin position="1"/>
        <end position="20"/>
    </location>
</feature>
<reference evidence="5" key="1">
    <citation type="submission" date="2014-12" db="EMBL/GenBank/DDBJ databases">
        <title>Insight into the proteome of Arion vulgaris.</title>
        <authorList>
            <person name="Aradska J."/>
            <person name="Bulat T."/>
            <person name="Smidak R."/>
            <person name="Sarate P."/>
            <person name="Gangsoo J."/>
            <person name="Sialana F."/>
            <person name="Bilban M."/>
            <person name="Lubec G."/>
        </authorList>
    </citation>
    <scope>NUCLEOTIDE SEQUENCE</scope>
    <source>
        <tissue evidence="5">Skin</tissue>
    </source>
</reference>
<keyword evidence="2" id="KW-0677">Repeat</keyword>
<dbReference type="SUPFAM" id="SSF50978">
    <property type="entry name" value="WD40 repeat-like"/>
    <property type="match status" value="1"/>
</dbReference>
<dbReference type="Gene3D" id="2.130.10.10">
    <property type="entry name" value="YVTN repeat-like/Quinoprotein amine dehydrogenase"/>
    <property type="match status" value="2"/>
</dbReference>
<protein>
    <submittedName>
        <fullName evidence="5">Uncharacterized protein</fullName>
    </submittedName>
</protein>
<dbReference type="PROSITE" id="PS50082">
    <property type="entry name" value="WD_REPEATS_2"/>
    <property type="match status" value="1"/>
</dbReference>
<dbReference type="PANTHER" id="PTHR19854">
    <property type="entry name" value="TRANSDUCIN BETA-LIKE 3"/>
    <property type="match status" value="1"/>
</dbReference>
<proteinExistence type="predicted"/>
<dbReference type="PANTHER" id="PTHR19854:SF1">
    <property type="entry name" value="GUANINE NUCLEOTIDE-BINDING PROTEIN SUBUNIT BETA-LIKE PROTEIN 1"/>
    <property type="match status" value="1"/>
</dbReference>
<dbReference type="Pfam" id="PF00400">
    <property type="entry name" value="WD40"/>
    <property type="match status" value="2"/>
</dbReference>
<evidence type="ECO:0000313" key="5">
    <source>
        <dbReference type="EMBL" id="CEK69049.1"/>
    </source>
</evidence>
<keyword evidence="1 3" id="KW-0853">WD repeat</keyword>
<accession>A0A0B6ZKB4</accession>
<name>A0A0B6ZKB4_9EUPU</name>
<dbReference type="SMART" id="SM00320">
    <property type="entry name" value="WD40"/>
    <property type="match status" value="4"/>
</dbReference>
<sequence>IKTIIFSLSCCIWYVRQLFASEMSDYIKRVPPDPRVVLCGQSPVSSLIFGQDETYKERPVIFSGHEKGHIMEWSVVTQRATASWHAHSHSVIWLAWTLPDKLLSQGRDGVIRLWGRDGVDTWISFGEIPCALFLFCDSAVMHHSNHFKLAVPMNEAGHIDVHVLEESTLAALLPRKSAAETCPMSTVSHSIKPPSATAYGMCMRIRMFIAKNSDPYLLVGFESGSLTLWNLLNGVLLNEVKAYNDSIMSMDCWVCQETNSVRCVTGSADNVLKMWLVEADKLVQNVSISVTNPGISAISIRQDGRIFASGGWDHRVRIASLRKFKPLAVLAYHTGSVHCTTFGPDNTLATGSQDGYIALWDVYQNV</sequence>
<evidence type="ECO:0000256" key="2">
    <source>
        <dbReference type="ARBA" id="ARBA00022737"/>
    </source>
</evidence>
<organism evidence="5">
    <name type="scientific">Arion vulgaris</name>
    <dbReference type="NCBI Taxonomy" id="1028688"/>
    <lineage>
        <taxon>Eukaryota</taxon>
        <taxon>Metazoa</taxon>
        <taxon>Spiralia</taxon>
        <taxon>Lophotrochozoa</taxon>
        <taxon>Mollusca</taxon>
        <taxon>Gastropoda</taxon>
        <taxon>Heterobranchia</taxon>
        <taxon>Euthyneura</taxon>
        <taxon>Panpulmonata</taxon>
        <taxon>Eupulmonata</taxon>
        <taxon>Stylommatophora</taxon>
        <taxon>Helicina</taxon>
        <taxon>Arionoidea</taxon>
        <taxon>Arionidae</taxon>
        <taxon>Arion</taxon>
    </lineage>
</organism>
<dbReference type="InterPro" id="IPR015943">
    <property type="entry name" value="WD40/YVTN_repeat-like_dom_sf"/>
</dbReference>
<evidence type="ECO:0000256" key="3">
    <source>
        <dbReference type="PROSITE-ProRule" id="PRU00221"/>
    </source>
</evidence>
<dbReference type="AlphaFoldDB" id="A0A0B6ZKB4"/>
<feature type="repeat" description="WD" evidence="3">
    <location>
        <begin position="330"/>
        <end position="366"/>
    </location>
</feature>
<dbReference type="InterPro" id="IPR019775">
    <property type="entry name" value="WD40_repeat_CS"/>
</dbReference>
<dbReference type="EMBL" id="HACG01022184">
    <property type="protein sequence ID" value="CEK69049.1"/>
    <property type="molecule type" value="Transcribed_RNA"/>
</dbReference>
<dbReference type="PROSITE" id="PS50294">
    <property type="entry name" value="WD_REPEATS_REGION"/>
    <property type="match status" value="1"/>
</dbReference>